<name>A0A2T7A8G2_TUBBO</name>
<dbReference type="Pfam" id="PF00646">
    <property type="entry name" value="F-box"/>
    <property type="match status" value="1"/>
</dbReference>
<gene>
    <name evidence="2" type="ORF">B9Z19DRAFT_1060597</name>
</gene>
<dbReference type="Proteomes" id="UP000244722">
    <property type="component" value="Unassembled WGS sequence"/>
</dbReference>
<dbReference type="EMBL" id="NESQ01000005">
    <property type="protein sequence ID" value="PUU84010.1"/>
    <property type="molecule type" value="Genomic_DNA"/>
</dbReference>
<evidence type="ECO:0000313" key="2">
    <source>
        <dbReference type="EMBL" id="PUU84010.1"/>
    </source>
</evidence>
<keyword evidence="3" id="KW-1185">Reference proteome</keyword>
<dbReference type="SUPFAM" id="SSF81383">
    <property type="entry name" value="F-box domain"/>
    <property type="match status" value="1"/>
</dbReference>
<accession>A0A2T7A8G2</accession>
<reference evidence="2 3" key="1">
    <citation type="submission" date="2017-04" db="EMBL/GenBank/DDBJ databases">
        <title>Draft genome sequence of Tuber borchii Vittad., a whitish edible truffle.</title>
        <authorList>
            <consortium name="DOE Joint Genome Institute"/>
            <person name="Murat C."/>
            <person name="Kuo A."/>
            <person name="Barry K.W."/>
            <person name="Clum A."/>
            <person name="Dockter R.B."/>
            <person name="Fauchery L."/>
            <person name="Iotti M."/>
            <person name="Kohler A."/>
            <person name="Labutti K."/>
            <person name="Lindquist E.A."/>
            <person name="Lipzen A."/>
            <person name="Ohm R.A."/>
            <person name="Wang M."/>
            <person name="Grigoriev I.V."/>
            <person name="Zambonelli A."/>
            <person name="Martin F.M."/>
        </authorList>
    </citation>
    <scope>NUCLEOTIDE SEQUENCE [LARGE SCALE GENOMIC DNA]</scope>
    <source>
        <strain evidence="2 3">Tbo3840</strain>
    </source>
</reference>
<sequence length="626" mass="70362">MSTFLNLAIELQLDIIQWLSPKDLAQLCCTSQGFYFSARRLLYRSTTGDFNAVRRLGIEHIRSMSEETLSMVTTLVFHYNLDVMDAKYILQKCSRVEYLDISEFLKNHEIAKPGFSGQDTFPFEDRSPSEVLQYLTKSSQESFGRLKTVRINPAPGRVLEYFFGHLDSVEHVKICYHYIMCHAIPGNLFEIISKTLGSKLKSLTLEIPPFGHGFSGLQLLGSKEHFPQLQSVTWPLDFSDDLQDFQDIIQLCSTSHWKFFNSGTGGPVLHAETLQNYEAMHEGLAHYVPILDSFAIDHLTTIDVNWATGFSGPADPQERLQDITRVKSLLADQLSTYRHKRLLYQCEEPPTLAAPSSTEVFNELAEVLTSLELRLFDKKFSPAQALSEDSIAKAMVDIHRAWAGWFVGFLSRATNLSTFKNWDNSAAVFSYFRPVHLEIMHLTSTLQTLCQDHSLRRLELNLSSLPRNVRAKPNFSVFDPRGYEYEVPGGGEYVRSSISSGVAQMLFLTEGGEGGGGGAMRKLQVLHLNELRVRTKMDREWLAMLPAKLPGLREMKVEGKYYYSSEDEKEGGGSLFCESGRSGLDEGVLAGLRTARLASRLVKAWGGQCAVDLSGLVFVKTVVVRA</sequence>
<dbReference type="InterPro" id="IPR001810">
    <property type="entry name" value="F-box_dom"/>
</dbReference>
<evidence type="ECO:0000259" key="1">
    <source>
        <dbReference type="Pfam" id="PF00646"/>
    </source>
</evidence>
<organism evidence="2 3">
    <name type="scientific">Tuber borchii</name>
    <name type="common">White truffle</name>
    <dbReference type="NCBI Taxonomy" id="42251"/>
    <lineage>
        <taxon>Eukaryota</taxon>
        <taxon>Fungi</taxon>
        <taxon>Dikarya</taxon>
        <taxon>Ascomycota</taxon>
        <taxon>Pezizomycotina</taxon>
        <taxon>Pezizomycetes</taxon>
        <taxon>Pezizales</taxon>
        <taxon>Tuberaceae</taxon>
        <taxon>Tuber</taxon>
    </lineage>
</organism>
<dbReference type="InterPro" id="IPR036047">
    <property type="entry name" value="F-box-like_dom_sf"/>
</dbReference>
<protein>
    <recommendedName>
        <fullName evidence="1">F-box domain-containing protein</fullName>
    </recommendedName>
</protein>
<comment type="caution">
    <text evidence="2">The sequence shown here is derived from an EMBL/GenBank/DDBJ whole genome shotgun (WGS) entry which is preliminary data.</text>
</comment>
<dbReference type="AlphaFoldDB" id="A0A2T7A8G2"/>
<proteinExistence type="predicted"/>
<dbReference type="OrthoDB" id="5359740at2759"/>
<feature type="domain" description="F-box" evidence="1">
    <location>
        <begin position="4"/>
        <end position="39"/>
    </location>
</feature>
<evidence type="ECO:0000313" key="3">
    <source>
        <dbReference type="Proteomes" id="UP000244722"/>
    </source>
</evidence>